<feature type="domain" description="Cation/H+ exchanger transmembrane" evidence="10">
    <location>
        <begin position="68"/>
        <end position="420"/>
    </location>
</feature>
<evidence type="ECO:0000259" key="10">
    <source>
        <dbReference type="Pfam" id="PF00999"/>
    </source>
</evidence>
<keyword evidence="8 9" id="KW-0472">Membrane</keyword>
<dbReference type="PANTHER" id="PTHR43562:SF1">
    <property type="entry name" value="NA(+)_H(+) ANTIPORTER YJBQ-RELATED"/>
    <property type="match status" value="1"/>
</dbReference>
<feature type="transmembrane region" description="Helical" evidence="9">
    <location>
        <begin position="344"/>
        <end position="363"/>
    </location>
</feature>
<evidence type="ECO:0000256" key="2">
    <source>
        <dbReference type="ARBA" id="ARBA00005551"/>
    </source>
</evidence>
<dbReference type="GO" id="GO:0016020">
    <property type="term" value="C:membrane"/>
    <property type="evidence" value="ECO:0007669"/>
    <property type="project" value="UniProtKB-SubCell"/>
</dbReference>
<feature type="transmembrane region" description="Helical" evidence="9">
    <location>
        <begin position="53"/>
        <end position="74"/>
    </location>
</feature>
<keyword evidence="7" id="KW-0406">Ion transport</keyword>
<feature type="transmembrane region" description="Helical" evidence="9">
    <location>
        <begin position="314"/>
        <end position="332"/>
    </location>
</feature>
<feature type="transmembrane region" description="Helical" evidence="9">
    <location>
        <begin position="81"/>
        <end position="98"/>
    </location>
</feature>
<feature type="transmembrane region" description="Helical" evidence="9">
    <location>
        <begin position="265"/>
        <end position="294"/>
    </location>
</feature>
<protein>
    <submittedName>
        <fullName evidence="11">Cation:proton antiporter</fullName>
    </submittedName>
</protein>
<keyword evidence="5 9" id="KW-0812">Transmembrane</keyword>
<feature type="transmembrane region" description="Helical" evidence="9">
    <location>
        <begin position="221"/>
        <end position="244"/>
    </location>
</feature>
<dbReference type="RefSeq" id="WP_129985063.1">
    <property type="nucleotide sequence ID" value="NZ_SDPU01000001.1"/>
</dbReference>
<accession>A0A4V1Z2W1</accession>
<feature type="transmembrane region" description="Helical" evidence="9">
    <location>
        <begin position="375"/>
        <end position="394"/>
    </location>
</feature>
<evidence type="ECO:0000256" key="5">
    <source>
        <dbReference type="ARBA" id="ARBA00022692"/>
    </source>
</evidence>
<keyword evidence="4" id="KW-0050">Antiport</keyword>
<comment type="similarity">
    <text evidence="2">Belongs to the monovalent cation:proton antiporter 2 (CPA2) transporter (TC 2.A.37) family.</text>
</comment>
<feature type="transmembrane region" description="Helical" evidence="9">
    <location>
        <begin position="104"/>
        <end position="123"/>
    </location>
</feature>
<comment type="caution">
    <text evidence="11">The sequence shown here is derived from an EMBL/GenBank/DDBJ whole genome shotgun (WGS) entry which is preliminary data.</text>
</comment>
<comment type="subcellular location">
    <subcellularLocation>
        <location evidence="1">Membrane</location>
        <topology evidence="1">Multi-pass membrane protein</topology>
    </subcellularLocation>
</comment>
<dbReference type="EMBL" id="SDPU01000001">
    <property type="protein sequence ID" value="RYU15786.1"/>
    <property type="molecule type" value="Genomic_DNA"/>
</dbReference>
<dbReference type="PANTHER" id="PTHR43562">
    <property type="entry name" value="NAPA-TYPE SODIUM/HYDROGEN ANTIPORTER"/>
    <property type="match status" value="1"/>
</dbReference>
<keyword evidence="3" id="KW-0813">Transport</keyword>
<evidence type="ECO:0000256" key="6">
    <source>
        <dbReference type="ARBA" id="ARBA00022989"/>
    </source>
</evidence>
<dbReference type="Pfam" id="PF00999">
    <property type="entry name" value="Na_H_Exchanger"/>
    <property type="match status" value="1"/>
</dbReference>
<evidence type="ECO:0000313" key="12">
    <source>
        <dbReference type="Proteomes" id="UP000291189"/>
    </source>
</evidence>
<evidence type="ECO:0000256" key="3">
    <source>
        <dbReference type="ARBA" id="ARBA00022448"/>
    </source>
</evidence>
<organism evidence="11 12">
    <name type="scientific">Nocardioides iriomotensis</name>
    <dbReference type="NCBI Taxonomy" id="715784"/>
    <lineage>
        <taxon>Bacteria</taxon>
        <taxon>Bacillati</taxon>
        <taxon>Actinomycetota</taxon>
        <taxon>Actinomycetes</taxon>
        <taxon>Propionibacteriales</taxon>
        <taxon>Nocardioidaceae</taxon>
        <taxon>Nocardioides</taxon>
    </lineage>
</organism>
<evidence type="ECO:0000256" key="9">
    <source>
        <dbReference type="SAM" id="Phobius"/>
    </source>
</evidence>
<evidence type="ECO:0000256" key="1">
    <source>
        <dbReference type="ARBA" id="ARBA00004141"/>
    </source>
</evidence>
<dbReference type="AlphaFoldDB" id="A0A4V1Z2W1"/>
<name>A0A4V1Z2W1_9ACTN</name>
<dbReference type="InterPro" id="IPR006153">
    <property type="entry name" value="Cation/H_exchanger_TM"/>
</dbReference>
<keyword evidence="12" id="KW-1185">Reference proteome</keyword>
<dbReference type="GO" id="GO:1902600">
    <property type="term" value="P:proton transmembrane transport"/>
    <property type="evidence" value="ECO:0007669"/>
    <property type="project" value="InterPro"/>
</dbReference>
<dbReference type="Gene3D" id="1.20.1530.20">
    <property type="match status" value="1"/>
</dbReference>
<evidence type="ECO:0000256" key="4">
    <source>
        <dbReference type="ARBA" id="ARBA00022449"/>
    </source>
</evidence>
<proteinExistence type="inferred from homology"/>
<feature type="transmembrane region" description="Helical" evidence="9">
    <location>
        <begin position="195"/>
        <end position="215"/>
    </location>
</feature>
<evidence type="ECO:0000256" key="8">
    <source>
        <dbReference type="ARBA" id="ARBA00023136"/>
    </source>
</evidence>
<dbReference type="InterPro" id="IPR038770">
    <property type="entry name" value="Na+/solute_symporter_sf"/>
</dbReference>
<evidence type="ECO:0000256" key="7">
    <source>
        <dbReference type="ARBA" id="ARBA00023065"/>
    </source>
</evidence>
<evidence type="ECO:0000313" key="11">
    <source>
        <dbReference type="EMBL" id="RYU15786.1"/>
    </source>
</evidence>
<sequence length="443" mass="46511">MLLCAEPGARLTGPAPAASSVVRGLAAGRGRRQHGDFNPASLWGGGVDLETGLRALLVVSIVSAAAPFVCALLARFRIPQVVVLIVGGVLIGPEVFAFAERDPIALVANVGLGFLFLLAGYELELDHFRERSGRLATVGWLISAVVSVAVTGVLAVTGFVHAFVPVALALTTTALGTLLPILRDNHMLDGPLGRHLMPAGAVGEFFPIIGIAVFLGSKGRVYGLVSLVVMCVLALGLAWLPRLARLDRLGAISRQREHATSQTTLRLTVMLLFALLVFASDFGLDVVLGAFLAGVVLRRWAPGDVEALEDKLDAVGYGFFIPVFFVSSGMGLDLDSIAEAPARLVVFFLLLLGVRGLPSLVLYRRDLDVRERAQMTLLTATSLPLLVALSEVGLASGEMLPENAAALVGAGVLSVMVFPGVAVALNRPAPRPTSDQPSRSAPT</sequence>
<feature type="transmembrane region" description="Helical" evidence="9">
    <location>
        <begin position="406"/>
        <end position="425"/>
    </location>
</feature>
<gene>
    <name evidence="11" type="ORF">ETU37_00075</name>
</gene>
<feature type="transmembrane region" description="Helical" evidence="9">
    <location>
        <begin position="135"/>
        <end position="156"/>
    </location>
</feature>
<keyword evidence="6 9" id="KW-1133">Transmembrane helix</keyword>
<dbReference type="Proteomes" id="UP000291189">
    <property type="component" value="Unassembled WGS sequence"/>
</dbReference>
<reference evidence="11 12" key="1">
    <citation type="submission" date="2019-01" db="EMBL/GenBank/DDBJ databases">
        <title>Nocardioides guangzhouensis sp. nov., an actinobacterium isolated from soil.</title>
        <authorList>
            <person name="Fu Y."/>
            <person name="Cai Y."/>
            <person name="Lin Z."/>
            <person name="Chen P."/>
        </authorList>
    </citation>
    <scope>NUCLEOTIDE SEQUENCE [LARGE SCALE GENOMIC DNA]</scope>
    <source>
        <strain evidence="11 12">NBRC 105384</strain>
    </source>
</reference>
<dbReference type="GO" id="GO:0015297">
    <property type="term" value="F:antiporter activity"/>
    <property type="evidence" value="ECO:0007669"/>
    <property type="project" value="UniProtKB-KW"/>
</dbReference>
<dbReference type="OrthoDB" id="9793589at2"/>